<evidence type="ECO:0000313" key="3">
    <source>
        <dbReference type="EMBL" id="SHJ84340.1"/>
    </source>
</evidence>
<dbReference type="InterPro" id="IPR010982">
    <property type="entry name" value="Lambda_DNA-bd_dom_sf"/>
</dbReference>
<reference evidence="3 4" key="1">
    <citation type="submission" date="2016-11" db="EMBL/GenBank/DDBJ databases">
        <authorList>
            <person name="Varghese N."/>
            <person name="Submissions S."/>
        </authorList>
    </citation>
    <scope>NUCLEOTIDE SEQUENCE [LARGE SCALE GENOMIC DNA]</scope>
    <source>
        <strain evidence="3 4">DSM 29620</strain>
    </source>
</reference>
<dbReference type="Gene3D" id="1.10.260.40">
    <property type="entry name" value="lambda repressor-like DNA-binding domains"/>
    <property type="match status" value="1"/>
</dbReference>
<gene>
    <name evidence="3" type="ORF">SAMN05444142_10270</name>
</gene>
<evidence type="ECO:0000259" key="2">
    <source>
        <dbReference type="PROSITE" id="PS50943"/>
    </source>
</evidence>
<accession>A0A1H0G2X2</accession>
<dbReference type="Pfam" id="PF01381">
    <property type="entry name" value="HTH_3"/>
    <property type="match status" value="1"/>
</dbReference>
<name>A0A1H0G2X2_9RHOB</name>
<dbReference type="PROSITE" id="PS50943">
    <property type="entry name" value="HTH_CROC1"/>
    <property type="match status" value="1"/>
</dbReference>
<organism evidence="3 4">
    <name type="scientific">Lutimaribacter pacificus</name>
    <dbReference type="NCBI Taxonomy" id="391948"/>
    <lineage>
        <taxon>Bacteria</taxon>
        <taxon>Pseudomonadati</taxon>
        <taxon>Pseudomonadota</taxon>
        <taxon>Alphaproteobacteria</taxon>
        <taxon>Rhodobacterales</taxon>
        <taxon>Roseobacteraceae</taxon>
        <taxon>Lutimaribacter</taxon>
    </lineage>
</organism>
<protein>
    <submittedName>
        <fullName evidence="3">Helix-turn-helix</fullName>
    </submittedName>
</protein>
<dbReference type="GO" id="GO:0003677">
    <property type="term" value="F:DNA binding"/>
    <property type="evidence" value="ECO:0007669"/>
    <property type="project" value="InterPro"/>
</dbReference>
<dbReference type="RefSeq" id="WP_188129178.1">
    <property type="nucleotide sequence ID" value="NZ_FNIO01000003.1"/>
</dbReference>
<evidence type="ECO:0000256" key="1">
    <source>
        <dbReference type="SAM" id="MobiDB-lite"/>
    </source>
</evidence>
<dbReference type="EMBL" id="FQZZ01000002">
    <property type="protein sequence ID" value="SHJ84340.1"/>
    <property type="molecule type" value="Genomic_DNA"/>
</dbReference>
<dbReference type="Proteomes" id="UP000324252">
    <property type="component" value="Unassembled WGS sequence"/>
</dbReference>
<dbReference type="SMART" id="SM00530">
    <property type="entry name" value="HTH_XRE"/>
    <property type="match status" value="1"/>
</dbReference>
<keyword evidence="4" id="KW-1185">Reference proteome</keyword>
<proteinExistence type="predicted"/>
<sequence length="220" mass="25629">MTNYKFRARSKDELLRQEAEEDRDRAREEAVRRNGPDSAVHENLRNLRLRLKLNKQEMAELMEVTPRTYYGYERGQRTISSDVLVRLAVLTGVDMNEILLGRPARARPETIESAISDFCTVLRFLDAEYPDMDMNTRTKVARLVVTYDWDGALRIHPQVIRDAVKMVTRYRFHPEDLPAPPFWEDYGEDQDQYERDMATWQRMVDEDLGGAQGRDAAGAD</sequence>
<feature type="domain" description="HTH cro/C1-type" evidence="2">
    <location>
        <begin position="44"/>
        <end position="98"/>
    </location>
</feature>
<dbReference type="InterPro" id="IPR001387">
    <property type="entry name" value="Cro/C1-type_HTH"/>
</dbReference>
<feature type="compositionally biased region" description="Basic and acidic residues" evidence="1">
    <location>
        <begin position="9"/>
        <end position="38"/>
    </location>
</feature>
<feature type="region of interest" description="Disordered" evidence="1">
    <location>
        <begin position="1"/>
        <end position="38"/>
    </location>
</feature>
<dbReference type="CDD" id="cd00093">
    <property type="entry name" value="HTH_XRE"/>
    <property type="match status" value="1"/>
</dbReference>
<dbReference type="SUPFAM" id="SSF47413">
    <property type="entry name" value="lambda repressor-like DNA-binding domains"/>
    <property type="match status" value="1"/>
</dbReference>
<dbReference type="AlphaFoldDB" id="A0A1H0G2X2"/>
<evidence type="ECO:0000313" key="4">
    <source>
        <dbReference type="Proteomes" id="UP000324252"/>
    </source>
</evidence>